<dbReference type="Gene3D" id="1.10.220.60">
    <property type="entry name" value="GRIP domain"/>
    <property type="match status" value="1"/>
</dbReference>
<evidence type="ECO:0000313" key="8">
    <source>
        <dbReference type="EMBL" id="MBN3293090.1"/>
    </source>
</evidence>
<dbReference type="Pfam" id="PF01465">
    <property type="entry name" value="GRIP"/>
    <property type="match status" value="1"/>
</dbReference>
<feature type="coiled-coil region" evidence="5">
    <location>
        <begin position="1534"/>
        <end position="1589"/>
    </location>
</feature>
<feature type="region of interest" description="Disordered" evidence="6">
    <location>
        <begin position="97"/>
        <end position="123"/>
    </location>
</feature>
<name>A0ABS2Z235_POLSE</name>
<keyword evidence="4 5" id="KW-0175">Coiled coil</keyword>
<dbReference type="SMART" id="SM00755">
    <property type="entry name" value="Grip"/>
    <property type="match status" value="1"/>
</dbReference>
<evidence type="ECO:0000256" key="5">
    <source>
        <dbReference type="SAM" id="Coils"/>
    </source>
</evidence>
<gene>
    <name evidence="8" type="primary">Gcc2</name>
    <name evidence="8" type="ORF">GTO92_0015484</name>
</gene>
<organism evidence="8 9">
    <name type="scientific">Polypterus senegalus</name>
    <name type="common">Senegal bichir</name>
    <dbReference type="NCBI Taxonomy" id="55291"/>
    <lineage>
        <taxon>Eukaryota</taxon>
        <taxon>Metazoa</taxon>
        <taxon>Chordata</taxon>
        <taxon>Craniata</taxon>
        <taxon>Vertebrata</taxon>
        <taxon>Euteleostomi</taxon>
        <taxon>Actinopterygii</taxon>
        <taxon>Polypteriformes</taxon>
        <taxon>Polypteridae</taxon>
        <taxon>Polypterus</taxon>
    </lineage>
</organism>
<feature type="compositionally biased region" description="Basic and acidic residues" evidence="6">
    <location>
        <begin position="97"/>
        <end position="113"/>
    </location>
</feature>
<keyword evidence="2" id="KW-0963">Cytoplasm</keyword>
<dbReference type="PANTHER" id="PTHR18902">
    <property type="entry name" value="NUCLEAR MITOTIC APPARATUS PROTEIN 1-RELATED"/>
    <property type="match status" value="1"/>
</dbReference>
<keyword evidence="3" id="KW-0597">Phosphoprotein</keyword>
<evidence type="ECO:0000313" key="9">
    <source>
        <dbReference type="Proteomes" id="UP001166052"/>
    </source>
</evidence>
<evidence type="ECO:0000259" key="7">
    <source>
        <dbReference type="PROSITE" id="PS50913"/>
    </source>
</evidence>
<sequence>MEDQNQDSPGFSTPGTVKSKLDALSKEDLVKFTKKQMAVLQKVKSKCAELEKEVQELKDKTQTGAEEAIIQELTERMDAVLLEKAESQQRLVVLRKESEKAKKEAQEAQEKLSEMQQQLDLSREDQQKQIEVLKNDLESLKLKHTEEVADFQRLLHESREKQEKLTNELELRNSHESEISVLEKQVKMDQEDYLEQINNLKQQLSLFEKEREEEAALKESQRTVMEELKKEVEVLHGELLNMRVAHDNEVKELSDQLDTAATEYEEERERLLRLIEDQQQQLIEKEKNLHDVKEEEEEEEEAKRDLEKCQSEGFVCEKQDDEMSKLKTSLNSLQSQVSILQDELTYLSNLKLSLEMELQHTKDEFLHEREELEFKVNELQLYKEDAEGNVAKCKAELQATHDSWEVALSQHQVELQALQEQYQKEIASLEQTLLSSNEKEKAQLLAEIKELKTQCEALSYEKREAVSSYEKSQEILQNLQLELGVTTENVAKQFNALKERGASEIHVLQQKLRVAYNEKDSLLETIKNLECQVEAACQNATEEFKLSLSKCKEANTELTSQLQHKDIIIQEIKAEVEALHLEKENFTVTLKDSEIEVERLKELLHEEQIQSGEVQQKIDDLKEDLEKLKLGMEDKENQLKHVTAENDSLCRQLECMESKLQDSSTEKEKNLLVFKEEIIHLQEELRVSQEENLNLIQCKEKSEDQERSLQLVLQEKDALKKNVEEKLHQLSEVRVQALKFWQQDPCLQKIECNEDIKEDASLLIQSLLSKISDERHRVILQTDEQIAQLQNAIERQKEENQLQFSEHQSFIEDLSKERTLLKENLEEVIADKEGLQRDLLEMQNRNEKTRAENEALLVQIGELSEKMKVAECTIEKEQKVTSVCVEKDLQNTLAEKEKEILSLQQEISALKEAEQNYLATQDSNDKELKKKLEKELLDKDEKMNKIKAVAVKAKKELDASRKEVQALKEDLESVKSNRDRLSCSMKDVIQSAESYKNLVAEYDKLTEQLELEKQRANNCERQVGEVKSLLQAAVLQEDQLRSENEDLAARSETLQHNVKQLEVQIMDIQKAKLFLEKELEGERLLKEQTIKDHSTALKEVEDLQSQLQKQKQQFSQTTQELEQLRKGAQQSTLMDIEIANYDRLVKELNQKISVKEKQIEEDKEEINMYKQKQENLHEEITSLKSLLEQAEDKNTKIKQLLVKTKKDLSDSKKCEADQLIVHAGLKGELEACQQQLEDFKLQCADLTADKHKLQEQLRTMAEQHHRATNAFQQKITALQEECNTAKEEQASTAAEFESYKVRVHNVLKQQKNKSSSQTENDVSKQEREYLENVMEQLKSKLQETQKSLKVNTDDLQTLQMEHDTLLERHNKMLQETVAKEAELRERVCTVQSENAVLKTEHSQMLSQLTAQNESQRNTFRDQMRHLQEEHRKTVETLQQQVNKLEAQLFQLQKEATAASPPPGQQLKKSLQERKYTDQTVYDLQSMDREEGEGMETTDTESGSLMITSIPSLEQLLNSPEPKTEPSLWQAEPSKEQLTQKLNSATKNIDHLNGLLRESEATNAILMEQITLLKNEVRRLERNQEREKSVANLEYLKNVLLQFIFLKSSSERQALLPVIHTMLQLSPEEKSKLSAIAQGEDEATSTSRSSGWTSYLHSWSGIR</sequence>
<comment type="subcellular location">
    <subcellularLocation>
        <location evidence="1">Cytoplasm</location>
    </subcellularLocation>
</comment>
<feature type="coiled-coil region" evidence="5">
    <location>
        <begin position="1420"/>
        <end position="1454"/>
    </location>
</feature>
<evidence type="ECO:0000256" key="3">
    <source>
        <dbReference type="ARBA" id="ARBA00022553"/>
    </source>
</evidence>
<dbReference type="Pfam" id="PF16704">
    <property type="entry name" value="Rab_bind"/>
    <property type="match status" value="1"/>
</dbReference>
<feature type="coiled-coil region" evidence="5">
    <location>
        <begin position="1320"/>
        <end position="1386"/>
    </location>
</feature>
<dbReference type="Proteomes" id="UP001166052">
    <property type="component" value="Unassembled WGS sequence"/>
</dbReference>
<feature type="coiled-coil region" evidence="5">
    <location>
        <begin position="779"/>
        <end position="1295"/>
    </location>
</feature>
<evidence type="ECO:0000256" key="2">
    <source>
        <dbReference type="ARBA" id="ARBA00022490"/>
    </source>
</evidence>
<feature type="non-terminal residue" evidence="8">
    <location>
        <position position="1"/>
    </location>
</feature>
<keyword evidence="9" id="KW-1185">Reference proteome</keyword>
<evidence type="ECO:0000256" key="6">
    <source>
        <dbReference type="SAM" id="MobiDB-lite"/>
    </source>
</evidence>
<feature type="coiled-coil region" evidence="5">
    <location>
        <begin position="369"/>
        <end position="482"/>
    </location>
</feature>
<dbReference type="InterPro" id="IPR032023">
    <property type="entry name" value="GCC2_Rab_bind"/>
</dbReference>
<feature type="domain" description="GRIP" evidence="7">
    <location>
        <begin position="1585"/>
        <end position="1635"/>
    </location>
</feature>
<proteinExistence type="predicted"/>
<feature type="coiled-coil region" evidence="5">
    <location>
        <begin position="512"/>
        <end position="539"/>
    </location>
</feature>
<dbReference type="InterPro" id="IPR051841">
    <property type="entry name" value="MT-Golgi_org_protein"/>
</dbReference>
<feature type="coiled-coil region" evidence="5">
    <location>
        <begin position="702"/>
        <end position="736"/>
    </location>
</feature>
<protein>
    <submittedName>
        <fullName evidence="8">GCC2 protein</fullName>
    </submittedName>
</protein>
<dbReference type="InterPro" id="IPR000237">
    <property type="entry name" value="GRIP_dom"/>
</dbReference>
<accession>A0ABS2Z235</accession>
<feature type="non-terminal residue" evidence="8">
    <location>
        <position position="1662"/>
    </location>
</feature>
<reference evidence="8" key="1">
    <citation type="journal article" date="2021" name="Cell">
        <title>Tracing the genetic footprints of vertebrate landing in non-teleost ray-finned fishes.</title>
        <authorList>
            <person name="Bi X."/>
            <person name="Wang K."/>
            <person name="Yang L."/>
            <person name="Pan H."/>
            <person name="Jiang H."/>
            <person name="Wei Q."/>
            <person name="Fang M."/>
            <person name="Yu H."/>
            <person name="Zhu C."/>
            <person name="Cai Y."/>
            <person name="He Y."/>
            <person name="Gan X."/>
            <person name="Zeng H."/>
            <person name="Yu D."/>
            <person name="Zhu Y."/>
            <person name="Jiang H."/>
            <person name="Qiu Q."/>
            <person name="Yang H."/>
            <person name="Zhang Y.E."/>
            <person name="Wang W."/>
            <person name="Zhu M."/>
            <person name="He S."/>
            <person name="Zhang G."/>
        </authorList>
    </citation>
    <scope>NUCLEOTIDE SEQUENCE</scope>
    <source>
        <strain evidence="8">Bchr_001</strain>
    </source>
</reference>
<dbReference type="EMBL" id="JAAWVN010019811">
    <property type="protein sequence ID" value="MBN3293090.1"/>
    <property type="molecule type" value="Genomic_DNA"/>
</dbReference>
<evidence type="ECO:0000256" key="1">
    <source>
        <dbReference type="ARBA" id="ARBA00004496"/>
    </source>
</evidence>
<dbReference type="PANTHER" id="PTHR18902:SF25">
    <property type="entry name" value="GRIP AND COILED-COIL DOMAIN-CONTAINING PROTEIN 2"/>
    <property type="match status" value="1"/>
</dbReference>
<dbReference type="PROSITE" id="PS50913">
    <property type="entry name" value="GRIP"/>
    <property type="match status" value="1"/>
</dbReference>
<evidence type="ECO:0000256" key="4">
    <source>
        <dbReference type="ARBA" id="ARBA00023054"/>
    </source>
</evidence>
<feature type="coiled-coil region" evidence="5">
    <location>
        <begin position="569"/>
        <end position="659"/>
    </location>
</feature>
<comment type="caution">
    <text evidence="8">The sequence shown here is derived from an EMBL/GenBank/DDBJ whole genome shotgun (WGS) entry which is preliminary data.</text>
</comment>